<evidence type="ECO:0000256" key="3">
    <source>
        <dbReference type="ARBA" id="ARBA00022475"/>
    </source>
</evidence>
<proteinExistence type="inferred from homology"/>
<dbReference type="GO" id="GO:0005524">
    <property type="term" value="F:ATP binding"/>
    <property type="evidence" value="ECO:0007669"/>
    <property type="project" value="UniProtKB-KW"/>
</dbReference>
<dbReference type="PANTHER" id="PTHR40765">
    <property type="entry name" value="ESX-2 SECRETION SYSTEM ATPASE ECCB2"/>
    <property type="match status" value="1"/>
</dbReference>
<evidence type="ECO:0000256" key="2">
    <source>
        <dbReference type="ARBA" id="ARBA00008149"/>
    </source>
</evidence>
<evidence type="ECO:0000256" key="8">
    <source>
        <dbReference type="ARBA" id="ARBA00022989"/>
    </source>
</evidence>
<organism evidence="11 12">
    <name type="scientific">Mycobacterium angelicum</name>
    <dbReference type="NCBI Taxonomy" id="470074"/>
    <lineage>
        <taxon>Bacteria</taxon>
        <taxon>Bacillati</taxon>
        <taxon>Actinomycetota</taxon>
        <taxon>Actinomycetes</taxon>
        <taxon>Mycobacteriales</taxon>
        <taxon>Mycobacteriaceae</taxon>
        <taxon>Mycobacterium</taxon>
    </lineage>
</organism>
<evidence type="ECO:0000256" key="7">
    <source>
        <dbReference type="ARBA" id="ARBA00022840"/>
    </source>
</evidence>
<evidence type="ECO:0000313" key="12">
    <source>
        <dbReference type="Proteomes" id="UP000192284"/>
    </source>
</evidence>
<keyword evidence="7" id="KW-0067">ATP-binding</keyword>
<dbReference type="EMBL" id="MVHE01000008">
    <property type="protein sequence ID" value="ORA22984.1"/>
    <property type="molecule type" value="Genomic_DNA"/>
</dbReference>
<sequence>MPLNLSNRDQNSGHLFYNRRLRAAITRFSVRMKHDDRKQQAAVALSIVIVVIGIGWMALLHVMKPAGLIGQSAIIGNRDTGAMYAKINGRLYPALNLTSARLAVGNAASPAWVTAGEIAKYPTGPIVGIPGVPDSLPVTAGAVSAWSVCDTAQTGGATRGGGTTPVVTAIAGQLSPLGRAAAMGPKQAILVTHKGATYVIWGGQRSRIDPTDRSVTFNLGLDPGVTYPIEISNALFDAMPSTEPIVLPAIPESGTPSQWLPGAKVGSVLESRDANGAVNGFYVLLPGGMQKISSFVADLLRTGDSQGSTTPTLIAPDKLVHIPVVDVIDVDYYPSGKLEFVDTAANPVTCVGWEKQASDPQARTTVFTGRGLPVPIGMDSRLVQLVRDDRNPDSTEAHQTLILPGAANFIATTSGVATAQSRESLYWLSPQGVRYGIQSDQQTLRALGLDPSFAVQAPWPIVRTFAPGPAISRDAALVARDVVPAGGVVAPIPDSNQTNGGG</sequence>
<accession>A0A1W9ZZ18</accession>
<keyword evidence="6" id="KW-0378">Hydrolase</keyword>
<dbReference type="Pfam" id="PF05108">
    <property type="entry name" value="T7SS_ESX1_EccB"/>
    <property type="match status" value="1"/>
</dbReference>
<dbReference type="InterPro" id="IPR042485">
    <property type="entry name" value="T7SS_EccB_R3"/>
</dbReference>
<protein>
    <submittedName>
        <fullName evidence="11">Type VII secretion protein EccB</fullName>
    </submittedName>
</protein>
<name>A0A1W9ZZ18_MYCAN</name>
<dbReference type="NCBIfam" id="TIGR03919">
    <property type="entry name" value="T7SS_EccB"/>
    <property type="match status" value="1"/>
</dbReference>
<dbReference type="PANTHER" id="PTHR40765:SF2">
    <property type="entry name" value="ESX-2 SECRETION SYSTEM ATPASE ECCB2"/>
    <property type="match status" value="1"/>
</dbReference>
<dbReference type="InterPro" id="IPR007795">
    <property type="entry name" value="T7SS_EccB"/>
</dbReference>
<comment type="similarity">
    <text evidence="2">Belongs to the EccB family.</text>
</comment>
<dbReference type="GO" id="GO:0016787">
    <property type="term" value="F:hydrolase activity"/>
    <property type="evidence" value="ECO:0007669"/>
    <property type="project" value="UniProtKB-KW"/>
</dbReference>
<evidence type="ECO:0000256" key="1">
    <source>
        <dbReference type="ARBA" id="ARBA00004162"/>
    </source>
</evidence>
<keyword evidence="4 10" id="KW-0812">Transmembrane</keyword>
<feature type="transmembrane region" description="Helical" evidence="10">
    <location>
        <begin position="41"/>
        <end position="63"/>
    </location>
</feature>
<evidence type="ECO:0000256" key="4">
    <source>
        <dbReference type="ARBA" id="ARBA00022692"/>
    </source>
</evidence>
<evidence type="ECO:0000256" key="9">
    <source>
        <dbReference type="ARBA" id="ARBA00023136"/>
    </source>
</evidence>
<dbReference type="RefSeq" id="WP_083112613.1">
    <property type="nucleotide sequence ID" value="NZ_JACKTS010000040.1"/>
</dbReference>
<comment type="caution">
    <text evidence="11">The sequence shown here is derived from an EMBL/GenBank/DDBJ whole genome shotgun (WGS) entry which is preliminary data.</text>
</comment>
<evidence type="ECO:0000256" key="5">
    <source>
        <dbReference type="ARBA" id="ARBA00022741"/>
    </source>
</evidence>
<dbReference type="InterPro" id="IPR044857">
    <property type="entry name" value="T7SS_EccB_R1"/>
</dbReference>
<dbReference type="Gene3D" id="2.40.50.910">
    <property type="entry name" value="Type VII secretion system EccB, repeat 3 domain"/>
    <property type="match status" value="1"/>
</dbReference>
<dbReference type="Gene3D" id="3.30.2390.20">
    <property type="entry name" value="Type VII secretion system EccB, repeat 1 domain"/>
    <property type="match status" value="1"/>
</dbReference>
<keyword evidence="8 10" id="KW-1133">Transmembrane helix</keyword>
<dbReference type="AlphaFoldDB" id="A0A1W9ZZ18"/>
<evidence type="ECO:0000256" key="10">
    <source>
        <dbReference type="SAM" id="Phobius"/>
    </source>
</evidence>
<reference evidence="11 12" key="1">
    <citation type="submission" date="2017-02" db="EMBL/GenBank/DDBJ databases">
        <title>The new phylogeny of genus Mycobacterium.</title>
        <authorList>
            <person name="Tortoli E."/>
            <person name="Trovato A."/>
            <person name="Cirillo D.M."/>
        </authorList>
    </citation>
    <scope>NUCLEOTIDE SEQUENCE [LARGE SCALE GENOMIC DNA]</scope>
    <source>
        <strain evidence="11 12">DSM 45057</strain>
    </source>
</reference>
<keyword evidence="3" id="KW-1003">Cell membrane</keyword>
<evidence type="ECO:0000313" key="11">
    <source>
        <dbReference type="EMBL" id="ORA22984.1"/>
    </source>
</evidence>
<dbReference type="OrthoDB" id="3847604at2"/>
<dbReference type="Proteomes" id="UP000192284">
    <property type="component" value="Unassembled WGS sequence"/>
</dbReference>
<gene>
    <name evidence="11" type="ORF">BST12_08225</name>
</gene>
<keyword evidence="12" id="KW-1185">Reference proteome</keyword>
<comment type="subcellular location">
    <subcellularLocation>
        <location evidence="1">Cell membrane</location>
        <topology evidence="1">Single-pass membrane protein</topology>
    </subcellularLocation>
</comment>
<dbReference type="GO" id="GO:0005576">
    <property type="term" value="C:extracellular region"/>
    <property type="evidence" value="ECO:0007669"/>
    <property type="project" value="TreeGrafter"/>
</dbReference>
<keyword evidence="9 10" id="KW-0472">Membrane</keyword>
<dbReference type="GO" id="GO:0005886">
    <property type="term" value="C:plasma membrane"/>
    <property type="evidence" value="ECO:0007669"/>
    <property type="project" value="UniProtKB-SubCell"/>
</dbReference>
<keyword evidence="5" id="KW-0547">Nucleotide-binding</keyword>
<evidence type="ECO:0000256" key="6">
    <source>
        <dbReference type="ARBA" id="ARBA00022801"/>
    </source>
</evidence>